<dbReference type="Pfam" id="PF07157">
    <property type="entry name" value="DNA_circ_N"/>
    <property type="match status" value="1"/>
</dbReference>
<evidence type="ECO:0000313" key="3">
    <source>
        <dbReference type="Proteomes" id="UP000268051"/>
    </source>
</evidence>
<comment type="caution">
    <text evidence="2">The sequence shown here is derived from an EMBL/GenBank/DDBJ whole genome shotgun (WGS) entry which is preliminary data.</text>
</comment>
<gene>
    <name evidence="2" type="ORF">EB837_17610</name>
</gene>
<evidence type="ECO:0000313" key="2">
    <source>
        <dbReference type="EMBL" id="ROU11758.1"/>
    </source>
</evidence>
<reference evidence="2 3" key="1">
    <citation type="submission" date="2018-10" db="EMBL/GenBank/DDBJ databases">
        <title>Horizontal transference of carbapenem resistance between Klebsiella pneumoniae and Kluyvera ascorbata during abdominal infection: a case report.</title>
        <authorList>
            <person name="Raro O.H.F."/>
            <person name="Lima-Morales D."/>
            <person name="Barth A.L."/>
            <person name="Paim T.G.S."/>
            <person name="Mott M.P."/>
            <person name="Riche C.V.W."/>
            <person name="Teixeira U.F."/>
            <person name="Waechter F."/>
            <person name="Dias C.A.G."/>
        </authorList>
    </citation>
    <scope>NUCLEOTIDE SEQUENCE [LARGE SCALE GENOMIC DNA]</scope>
    <source>
        <strain evidence="2 3">OT2</strain>
    </source>
</reference>
<dbReference type="InterPro" id="IPR009826">
    <property type="entry name" value="DNA_circ_N"/>
</dbReference>
<evidence type="ECO:0000259" key="1">
    <source>
        <dbReference type="Pfam" id="PF07157"/>
    </source>
</evidence>
<sequence length="444" mass="48158">MSWEDSLQDASFRGVTFDVVNTRDSASRDTAVYEYPYVDGGDVDDLGRKPRNLRITSLFWGDDYETRLQSFLAALDKRGNAELIHPVFGSMPYMQCIEYQASHEAENVDYCVVEVVFLQAKPEVPFFGSDNPLSQADIIFNQVQSTLDMAQTAIDNVLAPLRTAKKWMKRIKGLATTSLNMVTVLKGELTGFVSTTTDFINYPKAYMNDLQSALSLTSLSSKSSVSNNPGSYASTSSDVTGVAGIIMADWKSGNTSLQEVAALPEQLITGQTTSAVATPSGSSVSDIAELVTATQIQVALQLATDASDILSDESVITLLSPNDVEQIAGDTRKAIQQAIDLTRELFADDTQAVSSSVSASGVTWQPVVNGLKDIALAVQKLGTTVITQRPPLTTRTVEADCNLHLLAHLWYADYSRASELLRLNPTLRNPNALKAGDVLNAYSR</sequence>
<dbReference type="OrthoDB" id="378644at2"/>
<name>A0A3N2RWN3_9ENTR</name>
<accession>A0A3N2RWN3</accession>
<dbReference type="Proteomes" id="UP000268051">
    <property type="component" value="Unassembled WGS sequence"/>
</dbReference>
<feature type="domain" description="DNA circulation N-terminal" evidence="1">
    <location>
        <begin position="7"/>
        <end position="91"/>
    </location>
</feature>
<dbReference type="RefSeq" id="WP_123652067.1">
    <property type="nucleotide sequence ID" value="NZ_RHFN01000021.1"/>
</dbReference>
<protein>
    <submittedName>
        <fullName evidence="2">Multidrug DMT transporter permease</fullName>
    </submittedName>
</protein>
<dbReference type="EMBL" id="RHFN01000021">
    <property type="protein sequence ID" value="ROU11758.1"/>
    <property type="molecule type" value="Genomic_DNA"/>
</dbReference>
<proteinExistence type="predicted"/>
<dbReference type="AlphaFoldDB" id="A0A3N2RWN3"/>
<organism evidence="2 3">
    <name type="scientific">Kluyvera ascorbata</name>
    <dbReference type="NCBI Taxonomy" id="51288"/>
    <lineage>
        <taxon>Bacteria</taxon>
        <taxon>Pseudomonadati</taxon>
        <taxon>Pseudomonadota</taxon>
        <taxon>Gammaproteobacteria</taxon>
        <taxon>Enterobacterales</taxon>
        <taxon>Enterobacteriaceae</taxon>
        <taxon>Kluyvera</taxon>
    </lineage>
</organism>